<dbReference type="AlphaFoldDB" id="E8R0Q5"/>
<dbReference type="InParanoid" id="E8R0Q5"/>
<dbReference type="OrthoDB" id="291953at2"/>
<dbReference type="Gene3D" id="3.40.50.2300">
    <property type="match status" value="1"/>
</dbReference>
<reference evidence="1 2" key="2">
    <citation type="journal article" date="2011" name="Stand. Genomic Sci.">
        <title>Complete genome sequence of Isosphaera pallida type strain (IS1B).</title>
        <authorList>
            <consortium name="US DOE Joint Genome Institute (JGI-PGF)"/>
            <person name="Goker M."/>
            <person name="Cleland D."/>
            <person name="Saunders E."/>
            <person name="Lapidus A."/>
            <person name="Nolan M."/>
            <person name="Lucas S."/>
            <person name="Hammon N."/>
            <person name="Deshpande S."/>
            <person name="Cheng J.F."/>
            <person name="Tapia R."/>
            <person name="Han C."/>
            <person name="Goodwin L."/>
            <person name="Pitluck S."/>
            <person name="Liolios K."/>
            <person name="Pagani I."/>
            <person name="Ivanova N."/>
            <person name="Mavromatis K."/>
            <person name="Pati A."/>
            <person name="Chen A."/>
            <person name="Palaniappan K."/>
            <person name="Land M."/>
            <person name="Hauser L."/>
            <person name="Chang Y.J."/>
            <person name="Jeffries C.D."/>
            <person name="Detter J.C."/>
            <person name="Beck B."/>
            <person name="Woyke T."/>
            <person name="Bristow J."/>
            <person name="Eisen J.A."/>
            <person name="Markowitz V."/>
            <person name="Hugenholtz P."/>
            <person name="Kyrpides N.C."/>
            <person name="Klenk H.P."/>
        </authorList>
    </citation>
    <scope>NUCLEOTIDE SEQUENCE [LARGE SCALE GENOMIC DNA]</scope>
    <source>
        <strain evidence="2">ATCC 43644 / DSM 9630 / IS1B</strain>
    </source>
</reference>
<organism evidence="1 2">
    <name type="scientific">Isosphaera pallida (strain ATCC 43644 / DSM 9630 / IS1B)</name>
    <dbReference type="NCBI Taxonomy" id="575540"/>
    <lineage>
        <taxon>Bacteria</taxon>
        <taxon>Pseudomonadati</taxon>
        <taxon>Planctomycetota</taxon>
        <taxon>Planctomycetia</taxon>
        <taxon>Isosphaerales</taxon>
        <taxon>Isosphaeraceae</taxon>
        <taxon>Isosphaera</taxon>
    </lineage>
</organism>
<protein>
    <recommendedName>
        <fullName evidence="3">Response regulatory domain-containing protein</fullName>
    </recommendedName>
</protein>
<proteinExistence type="predicted"/>
<name>E8R0Q5_ISOPI</name>
<dbReference type="EMBL" id="CP002353">
    <property type="protein sequence ID" value="ADV61240.1"/>
    <property type="molecule type" value="Genomic_DNA"/>
</dbReference>
<sequence length="148" mass="15603">MSSPTTSPFTSSSPTDLVMVGRDLIFTSKVIGTARALGFAGVTAAGPQRGLELIRQHAPRLVVLDLTCPEVDHPETLAALAAAALPSARVVAFGPHVEGDLLRSAQQAGCNPVLPRSRFTARLPEWLVEWLGTPRSTPDANPTRATPS</sequence>
<dbReference type="InterPro" id="IPR011006">
    <property type="entry name" value="CheY-like_superfamily"/>
</dbReference>
<dbReference type="SUPFAM" id="SSF52172">
    <property type="entry name" value="CheY-like"/>
    <property type="match status" value="1"/>
</dbReference>
<reference key="1">
    <citation type="submission" date="2010-11" db="EMBL/GenBank/DDBJ databases">
        <title>The complete sequence of chromosome of Isophaera pallida ATCC 43644.</title>
        <authorList>
            <consortium name="US DOE Joint Genome Institute (JGI-PGF)"/>
            <person name="Lucas S."/>
            <person name="Copeland A."/>
            <person name="Lapidus A."/>
            <person name="Bruce D."/>
            <person name="Goodwin L."/>
            <person name="Pitluck S."/>
            <person name="Kyrpides N."/>
            <person name="Mavromatis K."/>
            <person name="Pagani I."/>
            <person name="Ivanova N."/>
            <person name="Saunders E."/>
            <person name="Brettin T."/>
            <person name="Detter J.C."/>
            <person name="Han C."/>
            <person name="Tapia R."/>
            <person name="Land M."/>
            <person name="Hauser L."/>
            <person name="Markowitz V."/>
            <person name="Cheng J.-F."/>
            <person name="Hugenholtz P."/>
            <person name="Woyke T."/>
            <person name="Wu D."/>
            <person name="Eisen J.A."/>
        </authorList>
    </citation>
    <scope>NUCLEOTIDE SEQUENCE</scope>
    <source>
        <strain>ATCC 43644</strain>
    </source>
</reference>
<evidence type="ECO:0008006" key="3">
    <source>
        <dbReference type="Google" id="ProtNLM"/>
    </source>
</evidence>
<gene>
    <name evidence="1" type="ordered locus">Isop_0648</name>
</gene>
<evidence type="ECO:0000313" key="2">
    <source>
        <dbReference type="Proteomes" id="UP000008631"/>
    </source>
</evidence>
<dbReference type="KEGG" id="ipa:Isop_0648"/>
<accession>E8R0Q5</accession>
<keyword evidence="2" id="KW-1185">Reference proteome</keyword>
<dbReference type="STRING" id="575540.Isop_0648"/>
<dbReference type="HOGENOM" id="CLU_1756382_0_0_0"/>
<dbReference type="eggNOG" id="COG0745">
    <property type="taxonomic scope" value="Bacteria"/>
</dbReference>
<dbReference type="Proteomes" id="UP000008631">
    <property type="component" value="Chromosome"/>
</dbReference>
<evidence type="ECO:0000313" key="1">
    <source>
        <dbReference type="EMBL" id="ADV61240.1"/>
    </source>
</evidence>
<dbReference type="RefSeq" id="WP_013563529.1">
    <property type="nucleotide sequence ID" value="NC_014962.1"/>
</dbReference>